<reference evidence="2 3" key="1">
    <citation type="journal article" date="2020" name="ISME J.">
        <title>Comparative genomics reveals insights into cyanobacterial evolution and habitat adaptation.</title>
        <authorList>
            <person name="Chen M.Y."/>
            <person name="Teng W.K."/>
            <person name="Zhao L."/>
            <person name="Hu C.X."/>
            <person name="Zhou Y.K."/>
            <person name="Han B.P."/>
            <person name="Song L.R."/>
            <person name="Shu W.S."/>
        </authorList>
    </citation>
    <scope>NUCLEOTIDE SEQUENCE [LARGE SCALE GENOMIC DNA]</scope>
    <source>
        <strain evidence="2 3">FACHB-248</strain>
    </source>
</reference>
<keyword evidence="1" id="KW-0732">Signal</keyword>
<accession>A0ABR8GQ33</accession>
<organism evidence="2 3">
    <name type="scientific">Scytonema hofmannii FACHB-248</name>
    <dbReference type="NCBI Taxonomy" id="1842502"/>
    <lineage>
        <taxon>Bacteria</taxon>
        <taxon>Bacillati</taxon>
        <taxon>Cyanobacteriota</taxon>
        <taxon>Cyanophyceae</taxon>
        <taxon>Nostocales</taxon>
        <taxon>Scytonemataceae</taxon>
        <taxon>Scytonema</taxon>
    </lineage>
</organism>
<sequence>MRRYIIILAVLVLSLLVITPVAQAKSTTQQGTCFVKSQAPTDPCKDVRGLEATGRATGKDVHPTCTEAKGIANGNLVTLLTNQNKKACAAYIDCSKPCKTIN</sequence>
<gene>
    <name evidence="2" type="ORF">H6G81_13590</name>
</gene>
<feature type="chain" id="PRO_5045518490" evidence="1">
    <location>
        <begin position="25"/>
        <end position="102"/>
    </location>
</feature>
<evidence type="ECO:0000313" key="2">
    <source>
        <dbReference type="EMBL" id="MBD2605535.1"/>
    </source>
</evidence>
<dbReference type="RefSeq" id="WP_051502862.1">
    <property type="nucleotide sequence ID" value="NZ_JACJTA010000024.1"/>
</dbReference>
<comment type="caution">
    <text evidence="2">The sequence shown here is derived from an EMBL/GenBank/DDBJ whole genome shotgun (WGS) entry which is preliminary data.</text>
</comment>
<feature type="signal peptide" evidence="1">
    <location>
        <begin position="1"/>
        <end position="24"/>
    </location>
</feature>
<dbReference type="EMBL" id="JACJTA010000024">
    <property type="protein sequence ID" value="MBD2605535.1"/>
    <property type="molecule type" value="Genomic_DNA"/>
</dbReference>
<protein>
    <submittedName>
        <fullName evidence="2">Uncharacterized protein</fullName>
    </submittedName>
</protein>
<proteinExistence type="predicted"/>
<name>A0ABR8GQ33_9CYAN</name>
<evidence type="ECO:0000313" key="3">
    <source>
        <dbReference type="Proteomes" id="UP000660380"/>
    </source>
</evidence>
<keyword evidence="3" id="KW-1185">Reference proteome</keyword>
<evidence type="ECO:0000256" key="1">
    <source>
        <dbReference type="SAM" id="SignalP"/>
    </source>
</evidence>
<dbReference type="Proteomes" id="UP000660380">
    <property type="component" value="Unassembled WGS sequence"/>
</dbReference>